<feature type="compositionally biased region" description="Basic residues" evidence="1">
    <location>
        <begin position="101"/>
        <end position="124"/>
    </location>
</feature>
<accession>A0A5C4L916</accession>
<dbReference type="Proteomes" id="UP000305267">
    <property type="component" value="Unassembled WGS sequence"/>
</dbReference>
<proteinExistence type="predicted"/>
<dbReference type="AlphaFoldDB" id="A0A5C4L916"/>
<sequence>MGAPIPVTGAPLPAPAQRHADETGLHAALAGRPRRPPTSPRRKGTEAILVRAAHVADAVQAAASRLTAIAKHGTSADTIDPDAAAAIRGSSLPAPMLQPRRSMRSARRCAGPRRRGTASTGTRR</sequence>
<keyword evidence="3" id="KW-1185">Reference proteome</keyword>
<reference evidence="2 3" key="1">
    <citation type="submission" date="2019-06" db="EMBL/GenBank/DDBJ databases">
        <title>Genome of Methylobacterium sp. 17Sr1-39.</title>
        <authorList>
            <person name="Seo T."/>
        </authorList>
    </citation>
    <scope>NUCLEOTIDE SEQUENCE [LARGE SCALE GENOMIC DNA]</scope>
    <source>
        <strain evidence="2 3">17Sr1-39</strain>
    </source>
</reference>
<feature type="region of interest" description="Disordered" evidence="1">
    <location>
        <begin position="1"/>
        <end position="44"/>
    </location>
</feature>
<name>A0A5C4L916_9HYPH</name>
<evidence type="ECO:0000256" key="1">
    <source>
        <dbReference type="SAM" id="MobiDB-lite"/>
    </source>
</evidence>
<dbReference type="RefSeq" id="WP_139040299.1">
    <property type="nucleotide sequence ID" value="NZ_VDDA01000040.1"/>
</dbReference>
<organism evidence="2 3">
    <name type="scientific">Methylobacterium terricola</name>
    <dbReference type="NCBI Taxonomy" id="2583531"/>
    <lineage>
        <taxon>Bacteria</taxon>
        <taxon>Pseudomonadati</taxon>
        <taxon>Pseudomonadota</taxon>
        <taxon>Alphaproteobacteria</taxon>
        <taxon>Hyphomicrobiales</taxon>
        <taxon>Methylobacteriaceae</taxon>
        <taxon>Methylobacterium</taxon>
    </lineage>
</organism>
<feature type="region of interest" description="Disordered" evidence="1">
    <location>
        <begin position="90"/>
        <end position="124"/>
    </location>
</feature>
<evidence type="ECO:0000313" key="3">
    <source>
        <dbReference type="Proteomes" id="UP000305267"/>
    </source>
</evidence>
<protein>
    <submittedName>
        <fullName evidence="2">Uncharacterized protein</fullName>
    </submittedName>
</protein>
<comment type="caution">
    <text evidence="2">The sequence shown here is derived from an EMBL/GenBank/DDBJ whole genome shotgun (WGS) entry which is preliminary data.</text>
</comment>
<dbReference type="Gene3D" id="3.40.50.720">
    <property type="entry name" value="NAD(P)-binding Rossmann-like Domain"/>
    <property type="match status" value="1"/>
</dbReference>
<dbReference type="EMBL" id="VDDA01000040">
    <property type="protein sequence ID" value="TNC07166.1"/>
    <property type="molecule type" value="Genomic_DNA"/>
</dbReference>
<evidence type="ECO:0000313" key="2">
    <source>
        <dbReference type="EMBL" id="TNC07166.1"/>
    </source>
</evidence>
<gene>
    <name evidence="2" type="ORF">FF100_33225</name>
</gene>